<accession>A0A226EBV7</accession>
<name>A0A226EBV7_FOLCA</name>
<comment type="caution">
    <text evidence="2">The sequence shown here is derived from an EMBL/GenBank/DDBJ whole genome shotgun (WGS) entry which is preliminary data.</text>
</comment>
<evidence type="ECO:0000256" key="1">
    <source>
        <dbReference type="SAM" id="Phobius"/>
    </source>
</evidence>
<gene>
    <name evidence="2" type="ORF">Fcan01_11871</name>
</gene>
<feature type="transmembrane region" description="Helical" evidence="1">
    <location>
        <begin position="138"/>
        <end position="164"/>
    </location>
</feature>
<organism evidence="2 3">
    <name type="scientific">Folsomia candida</name>
    <name type="common">Springtail</name>
    <dbReference type="NCBI Taxonomy" id="158441"/>
    <lineage>
        <taxon>Eukaryota</taxon>
        <taxon>Metazoa</taxon>
        <taxon>Ecdysozoa</taxon>
        <taxon>Arthropoda</taxon>
        <taxon>Hexapoda</taxon>
        <taxon>Collembola</taxon>
        <taxon>Entomobryomorpha</taxon>
        <taxon>Isotomoidea</taxon>
        <taxon>Isotomidae</taxon>
        <taxon>Proisotominae</taxon>
        <taxon>Folsomia</taxon>
    </lineage>
</organism>
<dbReference type="AlphaFoldDB" id="A0A226EBV7"/>
<evidence type="ECO:0000313" key="2">
    <source>
        <dbReference type="EMBL" id="OXA54251.1"/>
    </source>
</evidence>
<sequence length="211" mass="24004">MSYGFSPTLMQWRRLQYHKDCFRMLSPPVQYPNEYKFVIEKWPTRFRELVTLTARQLQLTPFLNPQHSFEPNNIGTPKNLTSINIRYHIENEATKCGKTVFIASRKSGVHSRLDQEQSNREYRQRIKSSSEVPQSVKAMAIGGATVTFFLLCVAVAGLSIISFAMECSLKKINMGTSNESGLGTNEIKETIILHLDQRAAFESASWLPPQA</sequence>
<keyword evidence="3" id="KW-1185">Reference proteome</keyword>
<proteinExistence type="predicted"/>
<keyword evidence="1" id="KW-1133">Transmembrane helix</keyword>
<keyword evidence="1" id="KW-0812">Transmembrane</keyword>
<dbReference type="EMBL" id="LNIX01000005">
    <property type="protein sequence ID" value="OXA54251.1"/>
    <property type="molecule type" value="Genomic_DNA"/>
</dbReference>
<protein>
    <submittedName>
        <fullName evidence="2">Pumilio 6, chloroplastic</fullName>
    </submittedName>
</protein>
<dbReference type="Proteomes" id="UP000198287">
    <property type="component" value="Unassembled WGS sequence"/>
</dbReference>
<reference evidence="2 3" key="1">
    <citation type="submission" date="2015-12" db="EMBL/GenBank/DDBJ databases">
        <title>The genome of Folsomia candida.</title>
        <authorList>
            <person name="Faddeeva A."/>
            <person name="Derks M.F."/>
            <person name="Anvar Y."/>
            <person name="Smit S."/>
            <person name="Van Straalen N."/>
            <person name="Roelofs D."/>
        </authorList>
    </citation>
    <scope>NUCLEOTIDE SEQUENCE [LARGE SCALE GENOMIC DNA]</scope>
    <source>
        <strain evidence="2 3">VU population</strain>
        <tissue evidence="2">Whole body</tissue>
    </source>
</reference>
<keyword evidence="1" id="KW-0472">Membrane</keyword>
<evidence type="ECO:0000313" key="3">
    <source>
        <dbReference type="Proteomes" id="UP000198287"/>
    </source>
</evidence>